<organism evidence="3 4">
    <name type="scientific">Tupaia chinensis</name>
    <name type="common">Chinese tree shrew</name>
    <name type="synonym">Tupaia belangeri chinensis</name>
    <dbReference type="NCBI Taxonomy" id="246437"/>
    <lineage>
        <taxon>Eukaryota</taxon>
        <taxon>Metazoa</taxon>
        <taxon>Chordata</taxon>
        <taxon>Craniata</taxon>
        <taxon>Vertebrata</taxon>
        <taxon>Euteleostomi</taxon>
        <taxon>Mammalia</taxon>
        <taxon>Eutheria</taxon>
        <taxon>Euarchontoglires</taxon>
        <taxon>Scandentia</taxon>
        <taxon>Tupaiidae</taxon>
        <taxon>Tupaia</taxon>
    </lineage>
</organism>
<sequence length="379" mass="40152">MGLLRSGHPCARAMARLGAVRSHYCALLLAAALAVCAFYYLGSGRETFSSATKRLKEARAGVPAAPSPPSPELARGSVAPAPGAKAKSLEVGGAGPVDYHLLMMFTKAEHNAALQAKARVALRSLLRLAKFEAHEVLNLHFVSEEASREVAKVLLRELLPPAAGFKCKSASPLTPGGCRAECQPSDARGCSNEKKPSSDECLDPFFGDPHCPPPIPAQPIESPLGAECPPSDTRRHRLLCACSTQSLLLGLEGRVPSGFFPPGAALCPSGVCFPDDLALRQVIFHDVAVLTDKLFPVVEAMQKHFSAGSGTYYSDSIFFLSVAMHQIMPKDQVGPDTQGTVGSLVEEVALAQQTRGEGPGQPGTQKLRFEVDFLLAGKC</sequence>
<dbReference type="GO" id="GO:0005789">
    <property type="term" value="C:endoplasmic reticulum membrane"/>
    <property type="evidence" value="ECO:0007669"/>
    <property type="project" value="TreeGrafter"/>
</dbReference>
<dbReference type="EMBL" id="KB320975">
    <property type="protein sequence ID" value="ELW50929.1"/>
    <property type="molecule type" value="Genomic_DNA"/>
</dbReference>
<reference evidence="4" key="1">
    <citation type="submission" date="2012-07" db="EMBL/GenBank/DDBJ databases">
        <title>Genome of the Chinese tree shrew, a rising model animal genetically related to primates.</title>
        <authorList>
            <person name="Zhang G."/>
            <person name="Fan Y."/>
            <person name="Yao Y."/>
            <person name="Huang Z."/>
        </authorList>
    </citation>
    <scope>NUCLEOTIDE SEQUENCE [LARGE SCALE GENOMIC DNA]</scope>
</reference>
<keyword evidence="2" id="KW-0812">Transmembrane</keyword>
<feature type="region of interest" description="Disordered" evidence="1">
    <location>
        <begin position="59"/>
        <end position="80"/>
    </location>
</feature>
<name>L9JKU3_TUPCH</name>
<dbReference type="FunCoup" id="L9JKU3">
    <property type="interactions" value="592"/>
</dbReference>
<evidence type="ECO:0000256" key="2">
    <source>
        <dbReference type="SAM" id="Phobius"/>
    </source>
</evidence>
<feature type="transmembrane region" description="Helical" evidence="2">
    <location>
        <begin position="21"/>
        <end position="41"/>
    </location>
</feature>
<keyword evidence="2" id="KW-1133">Transmembrane helix</keyword>
<evidence type="ECO:0008006" key="5">
    <source>
        <dbReference type="Google" id="ProtNLM"/>
    </source>
</evidence>
<dbReference type="PANTHER" id="PTHR46612">
    <property type="entry name" value="XYLOSIDE XYLOSYLTRANSFERASE 1"/>
    <property type="match status" value="1"/>
</dbReference>
<evidence type="ECO:0000256" key="1">
    <source>
        <dbReference type="SAM" id="MobiDB-lite"/>
    </source>
</evidence>
<accession>L9JKU3</accession>
<keyword evidence="2" id="KW-0472">Membrane</keyword>
<dbReference type="AlphaFoldDB" id="L9JKU3"/>
<dbReference type="STRING" id="246437.L9JKU3"/>
<dbReference type="Proteomes" id="UP000011518">
    <property type="component" value="Unassembled WGS sequence"/>
</dbReference>
<protein>
    <recommendedName>
        <fullName evidence="5">Xyloside xylosyltransferase 1</fullName>
    </recommendedName>
</protein>
<proteinExistence type="predicted"/>
<dbReference type="InterPro" id="IPR042465">
    <property type="entry name" value="XXLT1"/>
</dbReference>
<dbReference type="GO" id="GO:0140560">
    <property type="term" value="F:xylosyl alpha-1,3-xylosyltransferase activity"/>
    <property type="evidence" value="ECO:0007669"/>
    <property type="project" value="TreeGrafter"/>
</dbReference>
<keyword evidence="4" id="KW-1185">Reference proteome</keyword>
<dbReference type="PANTHER" id="PTHR46612:SF1">
    <property type="entry name" value="XYLOSIDE XYLOSYLTRANSFERASE 1"/>
    <property type="match status" value="1"/>
</dbReference>
<evidence type="ECO:0000313" key="4">
    <source>
        <dbReference type="Proteomes" id="UP000011518"/>
    </source>
</evidence>
<reference evidence="4" key="2">
    <citation type="journal article" date="2013" name="Nat. Commun.">
        <title>Genome of the Chinese tree shrew.</title>
        <authorList>
            <person name="Fan Y."/>
            <person name="Huang Z.Y."/>
            <person name="Cao C.C."/>
            <person name="Chen C.S."/>
            <person name="Chen Y.X."/>
            <person name="Fan D.D."/>
            <person name="He J."/>
            <person name="Hou H.L."/>
            <person name="Hu L."/>
            <person name="Hu X.T."/>
            <person name="Jiang X.T."/>
            <person name="Lai R."/>
            <person name="Lang Y.S."/>
            <person name="Liang B."/>
            <person name="Liao S.G."/>
            <person name="Mu D."/>
            <person name="Ma Y.Y."/>
            <person name="Niu Y.Y."/>
            <person name="Sun X.Q."/>
            <person name="Xia J.Q."/>
            <person name="Xiao J."/>
            <person name="Xiong Z.Q."/>
            <person name="Xu L."/>
            <person name="Yang L."/>
            <person name="Zhang Y."/>
            <person name="Zhao W."/>
            <person name="Zhao X.D."/>
            <person name="Zheng Y.T."/>
            <person name="Zhou J.M."/>
            <person name="Zhu Y.B."/>
            <person name="Zhang G.J."/>
            <person name="Wang J."/>
            <person name="Yao Y.G."/>
        </authorList>
    </citation>
    <scope>NUCLEOTIDE SEQUENCE [LARGE SCALE GENOMIC DNA]</scope>
</reference>
<evidence type="ECO:0000313" key="3">
    <source>
        <dbReference type="EMBL" id="ELW50929.1"/>
    </source>
</evidence>
<dbReference type="GO" id="GO:0016266">
    <property type="term" value="P:protein O-linked glycosylation via N-acetyl-galactosamine"/>
    <property type="evidence" value="ECO:0007669"/>
    <property type="project" value="TreeGrafter"/>
</dbReference>
<dbReference type="InParanoid" id="L9JKU3"/>
<gene>
    <name evidence="3" type="ORF">TREES_T100021729</name>
</gene>